<keyword evidence="1" id="KW-0472">Membrane</keyword>
<dbReference type="RefSeq" id="WP_090093289.1">
    <property type="nucleotide sequence ID" value="NZ_CBCRVU010000002.1"/>
</dbReference>
<keyword evidence="1" id="KW-0812">Transmembrane</keyword>
<evidence type="ECO:0000313" key="3">
    <source>
        <dbReference type="Proteomes" id="UP000199599"/>
    </source>
</evidence>
<accession>A0A1I1SQ44</accession>
<protein>
    <submittedName>
        <fullName evidence="2">Uncharacterized protein</fullName>
    </submittedName>
</protein>
<name>A0A1I1SQ44_9LACO</name>
<feature type="transmembrane region" description="Helical" evidence="1">
    <location>
        <begin position="12"/>
        <end position="31"/>
    </location>
</feature>
<gene>
    <name evidence="2" type="ORF">SAMN04487792_1057</name>
</gene>
<evidence type="ECO:0000256" key="1">
    <source>
        <dbReference type="SAM" id="Phobius"/>
    </source>
</evidence>
<dbReference type="AlphaFoldDB" id="A0A1I1SQ44"/>
<dbReference type="Proteomes" id="UP000199599">
    <property type="component" value="Unassembled WGS sequence"/>
</dbReference>
<dbReference type="EMBL" id="FOMN01000005">
    <property type="protein sequence ID" value="SFD48567.1"/>
    <property type="molecule type" value="Genomic_DNA"/>
</dbReference>
<keyword evidence="1" id="KW-1133">Transmembrane helix</keyword>
<organism evidence="2 3">
    <name type="scientific">Lactobacillus bombicola</name>
    <dbReference type="NCBI Taxonomy" id="1505723"/>
    <lineage>
        <taxon>Bacteria</taxon>
        <taxon>Bacillati</taxon>
        <taxon>Bacillota</taxon>
        <taxon>Bacilli</taxon>
        <taxon>Lactobacillales</taxon>
        <taxon>Lactobacillaceae</taxon>
        <taxon>Lactobacillus</taxon>
    </lineage>
</organism>
<evidence type="ECO:0000313" key="2">
    <source>
        <dbReference type="EMBL" id="SFD48567.1"/>
    </source>
</evidence>
<sequence length="147" mass="17025">MSQVIDWILSHITWMIGLLFIIFFSSIMITVSQYNRFEYTADQVISRSGGLTHSAYKILKDESEQKYHDMFQVSVHDLTKLKPNEITDDDRYNRKPADYGADVTYYIQIKVPFNVNLGSIHVNNYIRAKGARTIQNEVRLDPDGDSN</sequence>
<dbReference type="STRING" id="1505723.SAMN04487792_1057"/>
<proteinExistence type="predicted"/>
<reference evidence="3" key="1">
    <citation type="submission" date="2016-10" db="EMBL/GenBank/DDBJ databases">
        <authorList>
            <person name="Varghese N."/>
            <person name="Submissions S."/>
        </authorList>
    </citation>
    <scope>NUCLEOTIDE SEQUENCE [LARGE SCALE GENOMIC DNA]</scope>
    <source>
        <strain evidence="3">R-53102</strain>
    </source>
</reference>